<dbReference type="InParanoid" id="T0Q1I0"/>
<protein>
    <submittedName>
        <fullName evidence="1">Uncharacterized protein</fullName>
    </submittedName>
</protein>
<dbReference type="RefSeq" id="XP_008619334.1">
    <property type="nucleotide sequence ID" value="XM_008621112.1"/>
</dbReference>
<reference evidence="1 2" key="1">
    <citation type="submission" date="2012-04" db="EMBL/GenBank/DDBJ databases">
        <title>The Genome Sequence of Saprolegnia declina VS20.</title>
        <authorList>
            <consortium name="The Broad Institute Genome Sequencing Platform"/>
            <person name="Russ C."/>
            <person name="Nusbaum C."/>
            <person name="Tyler B."/>
            <person name="van West P."/>
            <person name="Dieguez-Uribeondo J."/>
            <person name="de Bruijn I."/>
            <person name="Tripathy S."/>
            <person name="Jiang R."/>
            <person name="Young S.K."/>
            <person name="Zeng Q."/>
            <person name="Gargeya S."/>
            <person name="Fitzgerald M."/>
            <person name="Haas B."/>
            <person name="Abouelleil A."/>
            <person name="Alvarado L."/>
            <person name="Arachchi H.M."/>
            <person name="Berlin A."/>
            <person name="Chapman S.B."/>
            <person name="Goldberg J."/>
            <person name="Griggs A."/>
            <person name="Gujja S."/>
            <person name="Hansen M."/>
            <person name="Howarth C."/>
            <person name="Imamovic A."/>
            <person name="Larimer J."/>
            <person name="McCowen C."/>
            <person name="Montmayeur A."/>
            <person name="Murphy C."/>
            <person name="Neiman D."/>
            <person name="Pearson M."/>
            <person name="Priest M."/>
            <person name="Roberts A."/>
            <person name="Saif S."/>
            <person name="Shea T."/>
            <person name="Sisk P."/>
            <person name="Sykes S."/>
            <person name="Wortman J."/>
            <person name="Nusbaum C."/>
            <person name="Birren B."/>
        </authorList>
    </citation>
    <scope>NUCLEOTIDE SEQUENCE [LARGE SCALE GENOMIC DNA]</scope>
    <source>
        <strain evidence="1 2">VS20</strain>
    </source>
</reference>
<dbReference type="GeneID" id="19955679"/>
<dbReference type="AlphaFoldDB" id="T0Q1I0"/>
<dbReference type="VEuPathDB" id="FungiDB:SDRG_14952"/>
<sequence>MLRNVLLMATSGLVLFSKEFANAIAQPRLIGSLLTAMLEFSAKTTGAPVSFIEFANVAVTIVTNESAKVCCALFFDVADGPKFGAFLAHEILAAFVDEYASDLGNIGHNLRDFHGFHYKISEIIRDAIKPILATLQQHRGIQKAILVTEDAVTHATVEVDQLGVLVNLQSLRNLAANMMAFVGDSAQSVTIQGGRNCSIQVSAIEANATLVVAFRKGEHAASCLVAINDAMHMLTRVCHLLKNLHQATRPT</sequence>
<dbReference type="OrthoDB" id="10261052at2759"/>
<evidence type="ECO:0000313" key="2">
    <source>
        <dbReference type="Proteomes" id="UP000030762"/>
    </source>
</evidence>
<dbReference type="Proteomes" id="UP000030762">
    <property type="component" value="Unassembled WGS sequence"/>
</dbReference>
<gene>
    <name evidence="1" type="ORF">SDRG_14952</name>
</gene>
<organism evidence="1 2">
    <name type="scientific">Saprolegnia diclina (strain VS20)</name>
    <dbReference type="NCBI Taxonomy" id="1156394"/>
    <lineage>
        <taxon>Eukaryota</taxon>
        <taxon>Sar</taxon>
        <taxon>Stramenopiles</taxon>
        <taxon>Oomycota</taxon>
        <taxon>Saprolegniomycetes</taxon>
        <taxon>Saprolegniales</taxon>
        <taxon>Saprolegniaceae</taxon>
        <taxon>Saprolegnia</taxon>
    </lineage>
</organism>
<name>T0Q1I0_SAPDV</name>
<keyword evidence="2" id="KW-1185">Reference proteome</keyword>
<evidence type="ECO:0000313" key="1">
    <source>
        <dbReference type="EMBL" id="EQC27235.1"/>
    </source>
</evidence>
<dbReference type="eggNOG" id="ENOG502RBK8">
    <property type="taxonomic scope" value="Eukaryota"/>
</dbReference>
<proteinExistence type="predicted"/>
<dbReference type="EMBL" id="JH767212">
    <property type="protein sequence ID" value="EQC27235.1"/>
    <property type="molecule type" value="Genomic_DNA"/>
</dbReference>
<dbReference type="OMA" id="RILIWRI"/>
<accession>T0Q1I0</accession>